<evidence type="ECO:0000313" key="2">
    <source>
        <dbReference type="Proteomes" id="UP000055024"/>
    </source>
</evidence>
<dbReference type="EMBL" id="JYDP01000014">
    <property type="protein sequence ID" value="KRZ15952.1"/>
    <property type="molecule type" value="Genomic_DNA"/>
</dbReference>
<accession>A0A0V1I081</accession>
<protein>
    <recommendedName>
        <fullName evidence="3">Peptidase aspartic putative domain-containing protein</fullName>
    </recommendedName>
</protein>
<dbReference type="AlphaFoldDB" id="A0A0V1I081"/>
<evidence type="ECO:0000313" key="1">
    <source>
        <dbReference type="EMBL" id="KRZ15952.1"/>
    </source>
</evidence>
<sequence>MKFNAIKKSLSGEALEFVKWIRLDQPDQGKALVDALKKEYGRLEIVIRAQEVRLEKLASLKEDDYLALRNFVIAVRSITATMKAHGYDVEKNPHFTRQLEKKLNWVLVKRWCQKRNGDTPDHLLDFLEKEAEILQKAHLFKPDVITRQLGNVEKKTAVQRPVGDSSAAGSETGGVKCPKCGKNHLLKKCVKFTSLSAGDRFAEANRLGVHYHCLSKHKNNETCPIPPNEEQCPEDRSCRYCHHPLLHHQRRTKEEESSASDQTEKGYICNDSAHHLELLKVFLRGPRKTILTTALIDSGCSRTFVDEDLAKDLGLVKNVEAARVSLDIAGLTREWYSVSNATKLKKLRIPGREGKWAD</sequence>
<gene>
    <name evidence="1" type="ORF">T11_14516</name>
</gene>
<dbReference type="Pfam" id="PF03564">
    <property type="entry name" value="DUF1759"/>
    <property type="match status" value="1"/>
</dbReference>
<reference evidence="1 2" key="1">
    <citation type="submission" date="2015-01" db="EMBL/GenBank/DDBJ databases">
        <title>Evolution of Trichinella species and genotypes.</title>
        <authorList>
            <person name="Korhonen P.K."/>
            <person name="Edoardo P."/>
            <person name="Giuseppe L.R."/>
            <person name="Gasser R.B."/>
        </authorList>
    </citation>
    <scope>NUCLEOTIDE SEQUENCE [LARGE SCALE GENOMIC DNA]</scope>
    <source>
        <strain evidence="1">ISS1029</strain>
    </source>
</reference>
<evidence type="ECO:0008006" key="3">
    <source>
        <dbReference type="Google" id="ProtNLM"/>
    </source>
</evidence>
<dbReference type="PANTHER" id="PTHR47331:SF1">
    <property type="entry name" value="GAG-LIKE PROTEIN"/>
    <property type="match status" value="1"/>
</dbReference>
<dbReference type="Proteomes" id="UP000055024">
    <property type="component" value="Unassembled WGS sequence"/>
</dbReference>
<dbReference type="OrthoDB" id="5920628at2759"/>
<name>A0A0V1I081_9BILA</name>
<comment type="caution">
    <text evidence="1">The sequence shown here is derived from an EMBL/GenBank/DDBJ whole genome shotgun (WGS) entry which is preliminary data.</text>
</comment>
<organism evidence="1 2">
    <name type="scientific">Trichinella zimbabwensis</name>
    <dbReference type="NCBI Taxonomy" id="268475"/>
    <lineage>
        <taxon>Eukaryota</taxon>
        <taxon>Metazoa</taxon>
        <taxon>Ecdysozoa</taxon>
        <taxon>Nematoda</taxon>
        <taxon>Enoplea</taxon>
        <taxon>Dorylaimia</taxon>
        <taxon>Trichinellida</taxon>
        <taxon>Trichinellidae</taxon>
        <taxon>Trichinella</taxon>
    </lineage>
</organism>
<dbReference type="InterPro" id="IPR005312">
    <property type="entry name" value="DUF1759"/>
</dbReference>
<proteinExistence type="predicted"/>
<dbReference type="PANTHER" id="PTHR47331">
    <property type="entry name" value="PHD-TYPE DOMAIN-CONTAINING PROTEIN"/>
    <property type="match status" value="1"/>
</dbReference>
<keyword evidence="2" id="KW-1185">Reference proteome</keyword>